<feature type="transmembrane region" description="Helical" evidence="1">
    <location>
        <begin position="41"/>
        <end position="67"/>
    </location>
</feature>
<keyword evidence="1" id="KW-0812">Transmembrane</keyword>
<dbReference type="EMBL" id="JARKHS020015218">
    <property type="protein sequence ID" value="KAK8774611.1"/>
    <property type="molecule type" value="Genomic_DNA"/>
</dbReference>
<evidence type="ECO:0000256" key="2">
    <source>
        <dbReference type="SAM" id="SignalP"/>
    </source>
</evidence>
<reference evidence="3 4" key="1">
    <citation type="journal article" date="2023" name="Arcadia Sci">
        <title>De novo assembly of a long-read Amblyomma americanum tick genome.</title>
        <authorList>
            <person name="Chou S."/>
            <person name="Poskanzer K.E."/>
            <person name="Rollins M."/>
            <person name="Thuy-Boun P.S."/>
        </authorList>
    </citation>
    <scope>NUCLEOTIDE SEQUENCE [LARGE SCALE GENOMIC DNA]</scope>
    <source>
        <strain evidence="3">F_SG_1</strain>
        <tissue evidence="3">Salivary glands</tissue>
    </source>
</reference>
<feature type="transmembrane region" description="Helical" evidence="1">
    <location>
        <begin position="79"/>
        <end position="99"/>
    </location>
</feature>
<sequence length="213" mass="21740">MTPVLFIVVLLAPSAFASTTPSCLNVTLPGILNLGQCFGTSLSLCSTSLSGIIAALTKLVTCLATALTTTSIAGAATALFQIISLVLNLSGLGFLLSLVNLTPLCAITNTPGCLTLLNGNATCTTPISITLPDTANISRCVNQTLLLCQNGALATDRLLMNLINTLTCLLTTLLTSNPGSLLNGLACALAGLIPALPGLSFFGTTIKLLFRCP</sequence>
<feature type="transmembrane region" description="Helical" evidence="1">
    <location>
        <begin position="181"/>
        <end position="210"/>
    </location>
</feature>
<comment type="caution">
    <text evidence="3">The sequence shown here is derived from an EMBL/GenBank/DDBJ whole genome shotgun (WGS) entry which is preliminary data.</text>
</comment>
<feature type="chain" id="PRO_5042991616" description="Secreted protein" evidence="2">
    <location>
        <begin position="18"/>
        <end position="213"/>
    </location>
</feature>
<dbReference type="AlphaFoldDB" id="A0AAQ4EJ14"/>
<name>A0AAQ4EJ14_AMBAM</name>
<organism evidence="3 4">
    <name type="scientific">Amblyomma americanum</name>
    <name type="common">Lone star tick</name>
    <dbReference type="NCBI Taxonomy" id="6943"/>
    <lineage>
        <taxon>Eukaryota</taxon>
        <taxon>Metazoa</taxon>
        <taxon>Ecdysozoa</taxon>
        <taxon>Arthropoda</taxon>
        <taxon>Chelicerata</taxon>
        <taxon>Arachnida</taxon>
        <taxon>Acari</taxon>
        <taxon>Parasitiformes</taxon>
        <taxon>Ixodida</taxon>
        <taxon>Ixodoidea</taxon>
        <taxon>Ixodidae</taxon>
        <taxon>Amblyomminae</taxon>
        <taxon>Amblyomma</taxon>
    </lineage>
</organism>
<accession>A0AAQ4EJ14</accession>
<protein>
    <recommendedName>
        <fullName evidence="5">Secreted protein</fullName>
    </recommendedName>
</protein>
<keyword evidence="2" id="KW-0732">Signal</keyword>
<evidence type="ECO:0008006" key="5">
    <source>
        <dbReference type="Google" id="ProtNLM"/>
    </source>
</evidence>
<proteinExistence type="predicted"/>
<evidence type="ECO:0000313" key="3">
    <source>
        <dbReference type="EMBL" id="KAK8774611.1"/>
    </source>
</evidence>
<keyword evidence="1" id="KW-0472">Membrane</keyword>
<keyword evidence="4" id="KW-1185">Reference proteome</keyword>
<evidence type="ECO:0000313" key="4">
    <source>
        <dbReference type="Proteomes" id="UP001321473"/>
    </source>
</evidence>
<feature type="signal peptide" evidence="2">
    <location>
        <begin position="1"/>
        <end position="17"/>
    </location>
</feature>
<evidence type="ECO:0000256" key="1">
    <source>
        <dbReference type="SAM" id="Phobius"/>
    </source>
</evidence>
<gene>
    <name evidence="3" type="ORF">V5799_010851</name>
</gene>
<keyword evidence="1" id="KW-1133">Transmembrane helix</keyword>
<dbReference type="Proteomes" id="UP001321473">
    <property type="component" value="Unassembled WGS sequence"/>
</dbReference>